<evidence type="ECO:0000256" key="1">
    <source>
        <dbReference type="SAM" id="SignalP"/>
    </source>
</evidence>
<reference evidence="3 4" key="1">
    <citation type="submission" date="2020-08" db="EMBL/GenBank/DDBJ databases">
        <title>Plant Genome Project.</title>
        <authorList>
            <person name="Zhang R.-G."/>
        </authorList>
    </citation>
    <scope>NUCLEOTIDE SEQUENCE [LARGE SCALE GENOMIC DNA]</scope>
    <source>
        <tissue evidence="3">Rhizome</tissue>
    </source>
</reference>
<evidence type="ECO:0000313" key="4">
    <source>
        <dbReference type="Proteomes" id="UP000734854"/>
    </source>
</evidence>
<dbReference type="PANTHER" id="PTHR31189">
    <property type="entry name" value="OS03G0336100 PROTEIN-RELATED"/>
    <property type="match status" value="1"/>
</dbReference>
<dbReference type="CDD" id="cd02245">
    <property type="entry name" value="cupin_7S_vicilin-like_C"/>
    <property type="match status" value="1"/>
</dbReference>
<dbReference type="CDD" id="cd02244">
    <property type="entry name" value="cupin_7S_vicilin-like_N"/>
    <property type="match status" value="1"/>
</dbReference>
<evidence type="ECO:0000313" key="3">
    <source>
        <dbReference type="EMBL" id="KAG6505424.1"/>
    </source>
</evidence>
<keyword evidence="4" id="KW-1185">Reference proteome</keyword>
<keyword evidence="1" id="KW-0732">Signal</keyword>
<dbReference type="InterPro" id="IPR014710">
    <property type="entry name" value="RmlC-like_jellyroll"/>
</dbReference>
<name>A0A8J5GKI5_ZINOF</name>
<dbReference type="Pfam" id="PF00190">
    <property type="entry name" value="Cupin_1"/>
    <property type="match status" value="2"/>
</dbReference>
<dbReference type="InterPro" id="IPR006045">
    <property type="entry name" value="Cupin_1"/>
</dbReference>
<organism evidence="3 4">
    <name type="scientific">Zingiber officinale</name>
    <name type="common">Ginger</name>
    <name type="synonym">Amomum zingiber</name>
    <dbReference type="NCBI Taxonomy" id="94328"/>
    <lineage>
        <taxon>Eukaryota</taxon>
        <taxon>Viridiplantae</taxon>
        <taxon>Streptophyta</taxon>
        <taxon>Embryophyta</taxon>
        <taxon>Tracheophyta</taxon>
        <taxon>Spermatophyta</taxon>
        <taxon>Magnoliopsida</taxon>
        <taxon>Liliopsida</taxon>
        <taxon>Zingiberales</taxon>
        <taxon>Zingiberaceae</taxon>
        <taxon>Zingiber</taxon>
    </lineage>
</organism>
<feature type="domain" description="Cupin type-1" evidence="2">
    <location>
        <begin position="34"/>
        <end position="191"/>
    </location>
</feature>
<dbReference type="AlphaFoldDB" id="A0A8J5GKI5"/>
<feature type="domain" description="Cupin type-1" evidence="2">
    <location>
        <begin position="240"/>
        <end position="390"/>
    </location>
</feature>
<dbReference type="InterPro" id="IPR050253">
    <property type="entry name" value="Seed_Storage-Functional"/>
</dbReference>
<accession>A0A8J5GKI5</accession>
<feature type="signal peptide" evidence="1">
    <location>
        <begin position="1"/>
        <end position="21"/>
    </location>
</feature>
<dbReference type="SUPFAM" id="SSF51182">
    <property type="entry name" value="RmlC-like cupins"/>
    <property type="match status" value="1"/>
</dbReference>
<sequence>MARKLVAAAVAAFFLLAVSGAAELRGGGGVRAPLLVTKESRRAVVSTDAGSITSVDVNHESRGRYHLEFITMEPSSLFLPVLLHADMLFYVHSGNGRVHTSVREDEKERVEHVDVERGDVSVVEKGSVFYVQSRPSLTEESLQIHLLFNHVDEGNSEKAWNEAYSIIGDLIHGFAAKILQKGFGVSEETIQAIKRVEKPPLIIPFLHNNEMMETHTWIRRITSDTHDELAKKNKSKNKKFNFFKAKPDVENCNGWSTVLTHKDLKALESSHIEAFMVNLRPHWNPSASEIAIVIHGQGMVQVVCPNQAPIDMYQCEEINFRVKEGDVVAVPGHLPMSHMSYNNGSLVFVGFSGITGKNSPQWLVGKNSVLRTIDQEILALALNVPKSIVKDLVRSRSEPMILDCTSCAEKLDEKMEEEA</sequence>
<proteinExistence type="predicted"/>
<dbReference type="Proteomes" id="UP000734854">
    <property type="component" value="Unassembled WGS sequence"/>
</dbReference>
<dbReference type="Gene3D" id="2.60.120.10">
    <property type="entry name" value="Jelly Rolls"/>
    <property type="match status" value="2"/>
</dbReference>
<dbReference type="EMBL" id="JACMSC010000010">
    <property type="protein sequence ID" value="KAG6505424.1"/>
    <property type="molecule type" value="Genomic_DNA"/>
</dbReference>
<dbReference type="InterPro" id="IPR011051">
    <property type="entry name" value="RmlC_Cupin_sf"/>
</dbReference>
<comment type="caution">
    <text evidence="3">The sequence shown here is derived from an EMBL/GenBank/DDBJ whole genome shotgun (WGS) entry which is preliminary data.</text>
</comment>
<gene>
    <name evidence="3" type="ORF">ZIOFF_037780</name>
</gene>
<evidence type="ECO:0000259" key="2">
    <source>
        <dbReference type="SMART" id="SM00835"/>
    </source>
</evidence>
<protein>
    <recommendedName>
        <fullName evidence="2">Cupin type-1 domain-containing protein</fullName>
    </recommendedName>
</protein>
<dbReference type="PANTHER" id="PTHR31189:SF7">
    <property type="entry name" value="OS03G0197300 PROTEIN"/>
    <property type="match status" value="1"/>
</dbReference>
<dbReference type="SMART" id="SM00835">
    <property type="entry name" value="Cupin_1"/>
    <property type="match status" value="2"/>
</dbReference>
<feature type="chain" id="PRO_5035281731" description="Cupin type-1 domain-containing protein" evidence="1">
    <location>
        <begin position="22"/>
        <end position="419"/>
    </location>
</feature>